<evidence type="ECO:0000313" key="2">
    <source>
        <dbReference type="Proteomes" id="UP000563151"/>
    </source>
</evidence>
<organism evidence="1 2">
    <name type="scientific">Clostridium tetanomorphum</name>
    <dbReference type="NCBI Taxonomy" id="1553"/>
    <lineage>
        <taxon>Bacteria</taxon>
        <taxon>Bacillati</taxon>
        <taxon>Bacillota</taxon>
        <taxon>Clostridia</taxon>
        <taxon>Eubacteriales</taxon>
        <taxon>Clostridiaceae</taxon>
        <taxon>Clostridium</taxon>
    </lineage>
</organism>
<dbReference type="AlphaFoldDB" id="A0A923EF07"/>
<sequence length="76" mass="8614">MFAWVDNDKGASWAFDIVPPNNNYSKLFKNTSKVVTKRNGGYTFSKGAKYKIKVKGYNKNGQAIVEKQIVIEIPEK</sequence>
<dbReference type="Proteomes" id="UP000563151">
    <property type="component" value="Unassembled WGS sequence"/>
</dbReference>
<accession>A0A923EF07</accession>
<dbReference type="EMBL" id="JAAZWO010000049">
    <property type="protein sequence ID" value="MBC2400100.1"/>
    <property type="molecule type" value="Genomic_DNA"/>
</dbReference>
<evidence type="ECO:0000313" key="1">
    <source>
        <dbReference type="EMBL" id="MBC2400100.1"/>
    </source>
</evidence>
<gene>
    <name evidence="1" type="ORF">HGG79_20430</name>
</gene>
<protein>
    <submittedName>
        <fullName evidence="1">Phosphoesterase</fullName>
    </submittedName>
</protein>
<name>A0A923EF07_CLOTT</name>
<proteinExistence type="predicted"/>
<reference evidence="1 2" key="1">
    <citation type="submission" date="2020-04" db="EMBL/GenBank/DDBJ databases">
        <title>Genomic insights into acetone-butanol-ethanol (ABE) fermentation by sequencing solventogenic clostridia strains.</title>
        <authorList>
            <person name="Brown S."/>
        </authorList>
    </citation>
    <scope>NUCLEOTIDE SEQUENCE [LARGE SCALE GENOMIC DNA]</scope>
    <source>
        <strain evidence="1 2">DJ011</strain>
    </source>
</reference>
<comment type="caution">
    <text evidence="1">The sequence shown here is derived from an EMBL/GenBank/DDBJ whole genome shotgun (WGS) entry which is preliminary data.</text>
</comment>
<keyword evidence="2" id="KW-1185">Reference proteome</keyword>